<sequence length="261" mass="27506">MSCASRSKRVVSCLLVSCLLALVVPAVPQAADLTTLIPAVKRSVVGIGTFERTRSPSTVFVGTGFVVGDGLSVITNAHVIQDKPDGVNIEQLGIVTADGDMVRFRQAQLVARDTQHDLAHLRLTGTPLPALDLGDADAGREGQSLAFTGYPLGMVLGLHAATHRATLAAITPVVMPALGSNKLDARQIAQLQRSPFNIFQLDATAYPGNSGSPLYDPDSGKVIGVINAVFVKGLKENAISTPSGITYAIPVKYVREILQQK</sequence>
<gene>
    <name evidence="2" type="ORF">HH212_07485</name>
</gene>
<evidence type="ECO:0000256" key="1">
    <source>
        <dbReference type="SAM" id="SignalP"/>
    </source>
</evidence>
<dbReference type="InterPro" id="IPR009003">
    <property type="entry name" value="Peptidase_S1_PA"/>
</dbReference>
<dbReference type="KEGG" id="mfy:HH212_07485"/>
<dbReference type="PANTHER" id="PTHR43019">
    <property type="entry name" value="SERINE ENDOPROTEASE DEGS"/>
    <property type="match status" value="1"/>
</dbReference>
<dbReference type="Proteomes" id="UP000502415">
    <property type="component" value="Chromosome"/>
</dbReference>
<dbReference type="AlphaFoldDB" id="A0A7Z2VVI5"/>
<dbReference type="Gene3D" id="2.40.10.10">
    <property type="entry name" value="Trypsin-like serine proteases"/>
    <property type="match status" value="2"/>
</dbReference>
<evidence type="ECO:0000313" key="2">
    <source>
        <dbReference type="EMBL" id="QJD99882.1"/>
    </source>
</evidence>
<name>A0A7Z2VVI5_9BURK</name>
<dbReference type="PANTHER" id="PTHR43019:SF23">
    <property type="entry name" value="PROTEASE DO-LIKE 5, CHLOROPLASTIC"/>
    <property type="match status" value="1"/>
</dbReference>
<keyword evidence="3" id="KW-1185">Reference proteome</keyword>
<protein>
    <submittedName>
        <fullName evidence="2">Trypsin-like peptidase domain-containing protein</fullName>
    </submittedName>
</protein>
<keyword evidence="1" id="KW-0732">Signal</keyword>
<proteinExistence type="predicted"/>
<reference evidence="2 3" key="1">
    <citation type="submission" date="2020-04" db="EMBL/GenBank/DDBJ databases">
        <title>Genome sequencing of novel species.</title>
        <authorList>
            <person name="Heo J."/>
            <person name="Kim S.-J."/>
            <person name="Kim J.-S."/>
            <person name="Hong S.-B."/>
            <person name="Kwon S.-W."/>
        </authorList>
    </citation>
    <scope>NUCLEOTIDE SEQUENCE [LARGE SCALE GENOMIC DNA]</scope>
    <source>
        <strain evidence="2 3">GN2-R2</strain>
    </source>
</reference>
<dbReference type="RefSeq" id="WP_169434831.1">
    <property type="nucleotide sequence ID" value="NZ_CP051685.1"/>
</dbReference>
<evidence type="ECO:0000313" key="3">
    <source>
        <dbReference type="Proteomes" id="UP000502415"/>
    </source>
</evidence>
<dbReference type="EMBL" id="CP051685">
    <property type="protein sequence ID" value="QJD99882.1"/>
    <property type="molecule type" value="Genomic_DNA"/>
</dbReference>
<accession>A0A7Z2VVI5</accession>
<dbReference type="SUPFAM" id="SSF50494">
    <property type="entry name" value="Trypsin-like serine proteases"/>
    <property type="match status" value="1"/>
</dbReference>
<organism evidence="2 3">
    <name type="scientific">Massilia forsythiae</name>
    <dbReference type="NCBI Taxonomy" id="2728020"/>
    <lineage>
        <taxon>Bacteria</taxon>
        <taxon>Pseudomonadati</taxon>
        <taxon>Pseudomonadota</taxon>
        <taxon>Betaproteobacteria</taxon>
        <taxon>Burkholderiales</taxon>
        <taxon>Oxalobacteraceae</taxon>
        <taxon>Telluria group</taxon>
        <taxon>Massilia</taxon>
    </lineage>
</organism>
<feature type="chain" id="PRO_5030688402" evidence="1">
    <location>
        <begin position="31"/>
        <end position="261"/>
    </location>
</feature>
<dbReference type="InterPro" id="IPR043504">
    <property type="entry name" value="Peptidase_S1_PA_chymotrypsin"/>
</dbReference>
<dbReference type="Pfam" id="PF13365">
    <property type="entry name" value="Trypsin_2"/>
    <property type="match status" value="1"/>
</dbReference>
<feature type="signal peptide" evidence="1">
    <location>
        <begin position="1"/>
        <end position="30"/>
    </location>
</feature>